<keyword evidence="3" id="KW-1185">Reference proteome</keyword>
<proteinExistence type="predicted"/>
<dbReference type="AlphaFoldDB" id="W9GDI8"/>
<feature type="region of interest" description="Disordered" evidence="1">
    <location>
        <begin position="1"/>
        <end position="22"/>
    </location>
</feature>
<comment type="caution">
    <text evidence="2">The sequence shown here is derived from an EMBL/GenBank/DDBJ whole genome shotgun (WGS) entry which is preliminary data.</text>
</comment>
<dbReference type="EMBL" id="AWQS01000327">
    <property type="protein sequence ID" value="EWT04125.1"/>
    <property type="molecule type" value="Genomic_DNA"/>
</dbReference>
<gene>
    <name evidence="2" type="ORF">N864_12785</name>
</gene>
<name>W9GDI8_9MICO</name>
<evidence type="ECO:0000313" key="3">
    <source>
        <dbReference type="Proteomes" id="UP000019494"/>
    </source>
</evidence>
<organism evidence="2 3">
    <name type="scientific">Intrasporangium chromatireducens Q5-1</name>
    <dbReference type="NCBI Taxonomy" id="584657"/>
    <lineage>
        <taxon>Bacteria</taxon>
        <taxon>Bacillati</taxon>
        <taxon>Actinomycetota</taxon>
        <taxon>Actinomycetes</taxon>
        <taxon>Micrococcales</taxon>
        <taxon>Intrasporangiaceae</taxon>
        <taxon>Intrasporangium</taxon>
    </lineage>
</organism>
<evidence type="ECO:0000256" key="1">
    <source>
        <dbReference type="SAM" id="MobiDB-lite"/>
    </source>
</evidence>
<feature type="compositionally biased region" description="Pro residues" evidence="1">
    <location>
        <begin position="1"/>
        <end position="16"/>
    </location>
</feature>
<evidence type="ECO:0000313" key="2">
    <source>
        <dbReference type="EMBL" id="EWT04125.1"/>
    </source>
</evidence>
<sequence length="223" mass="21861">MPGPASPGAPGAPGPQPGDEVPDSTRLLGGLGLGLTVAGLPGLFAQSAAFASVFSRADGFLASGRYLSNVTSMFRAADPMLELMPGATRFAAGAGFFADAWNMNGLGGLFAEGSRAGSFVGKFGVLGPVGIGVSGLATIDSIVHGDTRGAIENGLGTALMAGAVFAPPPANIACGIAGLGLAAYQNIPAVHETVDAIGEGVADVAEGIGDAAKGAWDTVSGWF</sequence>
<protein>
    <submittedName>
        <fullName evidence="2">Uncharacterized protein</fullName>
    </submittedName>
</protein>
<accession>W9GDI8</accession>
<reference evidence="3" key="1">
    <citation type="submission" date="2013-08" db="EMBL/GenBank/DDBJ databases">
        <title>Intrasporangium oryzae NRRL B-24470.</title>
        <authorList>
            <person name="Liu H."/>
            <person name="Wang G."/>
        </authorList>
    </citation>
    <scope>NUCLEOTIDE SEQUENCE [LARGE SCALE GENOMIC DNA]</scope>
    <source>
        <strain evidence="3">Q5-1</strain>
    </source>
</reference>
<dbReference type="Proteomes" id="UP000019494">
    <property type="component" value="Unassembled WGS sequence"/>
</dbReference>